<dbReference type="STRING" id="61424.A0A2T9Y6Q3"/>
<dbReference type="Proteomes" id="UP000245699">
    <property type="component" value="Unassembled WGS sequence"/>
</dbReference>
<dbReference type="InterPro" id="IPR009000">
    <property type="entry name" value="Transl_B-barrel_sf"/>
</dbReference>
<evidence type="ECO:0000256" key="2">
    <source>
        <dbReference type="ARBA" id="ARBA00022833"/>
    </source>
</evidence>
<dbReference type="PANTHER" id="PTHR43462:SF1">
    <property type="entry name" value="ALANYL-TRNA EDITING PROTEIN AARSD1"/>
    <property type="match status" value="1"/>
</dbReference>
<dbReference type="EMBL" id="MBFT01000668">
    <property type="protein sequence ID" value="PVU88020.1"/>
    <property type="molecule type" value="Genomic_DNA"/>
</dbReference>
<name>A0A2T9Y6Q3_9FUNG</name>
<sequence length="419" mass="46269">MTVALLSKPVGLLKCQINSYLKTFKTTVISCSQTPKNPKEYELILEDTILFPEGGGQPYDFGTVNQTPVSKVLRKGLTAVHYVDTPFEAGAEVELNLDFERRWDFMQQHSGQHLLSAILENDYKMDTLSWELGKTQCHIQIKSVKGIVLNKEFLDEVEKKCNDAIIKNVFVTLEVEDFNDTERPESLPADYVGGVIRHIVIEGIDRNPCCGTHVTSLSHCQCIKLGVPETIPGGNYRLPFWVGSRVMKYLSAAISTEKQLNNLLSVGPEGHIDATKRLLQTQRELNRAIKNFTKEVSNNAAQDIISQIEAGKKVISVHREDGNLDYVFHIGSVVSPVLQKIHAKDDSNSHVVIVSAGQKKTGGPIMVFGKDELVSKVSGEITKSIPGVKGGGKGAKWQGKSTTWKELESTIAKIASLEL</sequence>
<keyword evidence="2" id="KW-0862">Zinc</keyword>
<dbReference type="GO" id="GO:0046872">
    <property type="term" value="F:metal ion binding"/>
    <property type="evidence" value="ECO:0007669"/>
    <property type="project" value="UniProtKB-KW"/>
</dbReference>
<evidence type="ECO:0000313" key="3">
    <source>
        <dbReference type="EMBL" id="PVU88020.1"/>
    </source>
</evidence>
<gene>
    <name evidence="3" type="ORF">BB559_005772</name>
</gene>
<dbReference type="SUPFAM" id="SSF55186">
    <property type="entry name" value="ThrRS/AlaRS common domain"/>
    <property type="match status" value="1"/>
</dbReference>
<dbReference type="InterPro" id="IPR051335">
    <property type="entry name" value="Alanyl-tRNA_Editing_Enzymes"/>
</dbReference>
<dbReference type="GO" id="GO:0002196">
    <property type="term" value="F:Ser-tRNA(Ala) deacylase activity"/>
    <property type="evidence" value="ECO:0007669"/>
    <property type="project" value="TreeGrafter"/>
</dbReference>
<evidence type="ECO:0000313" key="4">
    <source>
        <dbReference type="Proteomes" id="UP000245699"/>
    </source>
</evidence>
<comment type="caution">
    <text evidence="3">The sequence shown here is derived from an EMBL/GenBank/DDBJ whole genome shotgun (WGS) entry which is preliminary data.</text>
</comment>
<protein>
    <recommendedName>
        <fullName evidence="5">Threonyl/alanyl tRNA synthetase SAD domain-containing protein</fullName>
    </recommendedName>
</protein>
<evidence type="ECO:0008006" key="5">
    <source>
        <dbReference type="Google" id="ProtNLM"/>
    </source>
</evidence>
<accession>A0A2T9Y6Q3</accession>
<evidence type="ECO:0000256" key="1">
    <source>
        <dbReference type="ARBA" id="ARBA00022723"/>
    </source>
</evidence>
<dbReference type="GO" id="GO:0000166">
    <property type="term" value="F:nucleotide binding"/>
    <property type="evidence" value="ECO:0007669"/>
    <property type="project" value="InterPro"/>
</dbReference>
<dbReference type="InterPro" id="IPR018163">
    <property type="entry name" value="Thr/Ala-tRNA-synth_IIc_edit"/>
</dbReference>
<organism evidence="3 4">
    <name type="scientific">Furculomyces boomerangus</name>
    <dbReference type="NCBI Taxonomy" id="61424"/>
    <lineage>
        <taxon>Eukaryota</taxon>
        <taxon>Fungi</taxon>
        <taxon>Fungi incertae sedis</taxon>
        <taxon>Zoopagomycota</taxon>
        <taxon>Kickxellomycotina</taxon>
        <taxon>Harpellomycetes</taxon>
        <taxon>Harpellales</taxon>
        <taxon>Harpellaceae</taxon>
        <taxon>Furculomyces</taxon>
    </lineage>
</organism>
<dbReference type="OrthoDB" id="288942at2759"/>
<reference evidence="3 4" key="1">
    <citation type="journal article" date="2018" name="MBio">
        <title>Comparative Genomics Reveals the Core Gene Toolbox for the Fungus-Insect Symbiosis.</title>
        <authorList>
            <person name="Wang Y."/>
            <person name="Stata M."/>
            <person name="Wang W."/>
            <person name="Stajich J.E."/>
            <person name="White M.M."/>
            <person name="Moncalvo J.M."/>
        </authorList>
    </citation>
    <scope>NUCLEOTIDE SEQUENCE [LARGE SCALE GENOMIC DNA]</scope>
    <source>
        <strain evidence="3 4">AUS-77-4</strain>
    </source>
</reference>
<keyword evidence="4" id="KW-1185">Reference proteome</keyword>
<dbReference type="Gene3D" id="3.30.980.10">
    <property type="entry name" value="Threonyl-trna Synthetase, Chain A, domain 2"/>
    <property type="match status" value="1"/>
</dbReference>
<dbReference type="AlphaFoldDB" id="A0A2T9Y6Q3"/>
<dbReference type="PANTHER" id="PTHR43462">
    <property type="entry name" value="ALANYL-TRNA EDITING PROTEIN"/>
    <property type="match status" value="1"/>
</dbReference>
<dbReference type="SUPFAM" id="SSF50447">
    <property type="entry name" value="Translation proteins"/>
    <property type="match status" value="1"/>
</dbReference>
<keyword evidence="1" id="KW-0479">Metal-binding</keyword>
<dbReference type="Gene3D" id="2.40.30.130">
    <property type="match status" value="1"/>
</dbReference>
<proteinExistence type="predicted"/>